<sequence>MIDNHGPQPSDFDQHPKSYYVDTANRQSTYPRIDGDQTCDICVVGGGFTGLSSALHLKELGYDVILLEARKIGWGASGRNGGQLGSGQRVGQDTLEKLTGKDGARLLWDLGEDSKQLVKDLIAKHNISCDLKPGVLHTAHKKHYQDDYRQEAEKLQTHYDYDQIRFVDADEMADMLGMRSYHGGTLDMGAAHLHPLNLALGLGDACAKAGVRLHEYSPVSSYEEKDRITLHTPTGRVVADQIVLGCNGYLGNLEPRLAGKIMPINNFIVATEPLSEERARQINRDDVAVADSKFVINYFRMSADHRLLFGGGENYTPGFPKDIAGFVRKYMLEIYPSLDDVAIDYAWGGALAITMNRLPHIGKLGQNIYYGQGFSGHGVGMATLAGKIMAEAIHGQQDNFDVFANLPTYPFPGGRHLRWPMMVLGMMYYAIRDRI</sequence>
<dbReference type="InterPro" id="IPR036188">
    <property type="entry name" value="FAD/NAD-bd_sf"/>
</dbReference>
<proteinExistence type="predicted"/>
<dbReference type="PANTHER" id="PTHR13847">
    <property type="entry name" value="SARCOSINE DEHYDROGENASE-RELATED"/>
    <property type="match status" value="1"/>
</dbReference>
<gene>
    <name evidence="3" type="ORF">CRD36_07365</name>
</gene>
<dbReference type="GO" id="GO:0016491">
    <property type="term" value="F:oxidoreductase activity"/>
    <property type="evidence" value="ECO:0007669"/>
    <property type="project" value="UniProtKB-KW"/>
</dbReference>
<dbReference type="FunCoup" id="A0A2G4YSA1">
    <property type="interactions" value="293"/>
</dbReference>
<dbReference type="EMBL" id="PDEM01000016">
    <property type="protein sequence ID" value="PHZ85219.1"/>
    <property type="molecule type" value="Genomic_DNA"/>
</dbReference>
<evidence type="ECO:0000259" key="2">
    <source>
        <dbReference type="Pfam" id="PF01266"/>
    </source>
</evidence>
<protein>
    <submittedName>
        <fullName evidence="3">FAD-dependent oxidoreductase</fullName>
    </submittedName>
</protein>
<reference evidence="3 4" key="1">
    <citation type="submission" date="2017-10" db="EMBL/GenBank/DDBJ databases">
        <title>Frigbacter circumglobatus gen. nov. sp. nov., isolated from sediment cultured in situ.</title>
        <authorList>
            <person name="Zhao Z."/>
        </authorList>
    </citation>
    <scope>NUCLEOTIDE SEQUENCE [LARGE SCALE GENOMIC DNA]</scope>
    <source>
        <strain evidence="3 4">ZYL</strain>
    </source>
</reference>
<dbReference type="PANTHER" id="PTHR13847:SF281">
    <property type="entry name" value="FAD DEPENDENT OXIDOREDUCTASE DOMAIN-CONTAINING PROTEIN"/>
    <property type="match status" value="1"/>
</dbReference>
<dbReference type="Pfam" id="PF01266">
    <property type="entry name" value="DAO"/>
    <property type="match status" value="1"/>
</dbReference>
<evidence type="ECO:0000256" key="1">
    <source>
        <dbReference type="ARBA" id="ARBA00023002"/>
    </source>
</evidence>
<dbReference type="AlphaFoldDB" id="A0A2G4YSA1"/>
<dbReference type="Gene3D" id="3.50.50.60">
    <property type="entry name" value="FAD/NAD(P)-binding domain"/>
    <property type="match status" value="1"/>
</dbReference>
<dbReference type="RefSeq" id="WP_099472107.1">
    <property type="nucleotide sequence ID" value="NZ_CP041025.1"/>
</dbReference>
<evidence type="ECO:0000313" key="3">
    <source>
        <dbReference type="EMBL" id="PHZ85219.1"/>
    </source>
</evidence>
<accession>A0A2G4YSA1</accession>
<dbReference type="Gene3D" id="3.30.9.10">
    <property type="entry name" value="D-Amino Acid Oxidase, subunit A, domain 2"/>
    <property type="match status" value="1"/>
</dbReference>
<keyword evidence="4" id="KW-1185">Reference proteome</keyword>
<name>A0A2G4YSA1_9PROT</name>
<evidence type="ECO:0000313" key="4">
    <source>
        <dbReference type="Proteomes" id="UP000229730"/>
    </source>
</evidence>
<keyword evidence="1" id="KW-0560">Oxidoreductase</keyword>
<comment type="caution">
    <text evidence="3">The sequence shown here is derived from an EMBL/GenBank/DDBJ whole genome shotgun (WGS) entry which is preliminary data.</text>
</comment>
<dbReference type="OrthoDB" id="9806601at2"/>
<feature type="domain" description="FAD dependent oxidoreductase" evidence="2">
    <location>
        <begin position="40"/>
        <end position="391"/>
    </location>
</feature>
<organism evidence="3 4">
    <name type="scientific">Paremcibacter congregatus</name>
    <dbReference type="NCBI Taxonomy" id="2043170"/>
    <lineage>
        <taxon>Bacteria</taxon>
        <taxon>Pseudomonadati</taxon>
        <taxon>Pseudomonadota</taxon>
        <taxon>Alphaproteobacteria</taxon>
        <taxon>Emcibacterales</taxon>
        <taxon>Emcibacteraceae</taxon>
        <taxon>Paremcibacter</taxon>
    </lineage>
</organism>
<dbReference type="SUPFAM" id="SSF51905">
    <property type="entry name" value="FAD/NAD(P)-binding domain"/>
    <property type="match status" value="1"/>
</dbReference>
<dbReference type="InterPro" id="IPR006076">
    <property type="entry name" value="FAD-dep_OxRdtase"/>
</dbReference>
<dbReference type="InParanoid" id="A0A2G4YSA1"/>
<dbReference type="GO" id="GO:0005737">
    <property type="term" value="C:cytoplasm"/>
    <property type="evidence" value="ECO:0007669"/>
    <property type="project" value="TreeGrafter"/>
</dbReference>
<dbReference type="Proteomes" id="UP000229730">
    <property type="component" value="Unassembled WGS sequence"/>
</dbReference>